<dbReference type="Proteomes" id="UP000824056">
    <property type="component" value="Unassembled WGS sequence"/>
</dbReference>
<reference evidence="2" key="1">
    <citation type="journal article" date="2021" name="PeerJ">
        <title>Extensive microbial diversity within the chicken gut microbiome revealed by metagenomics and culture.</title>
        <authorList>
            <person name="Gilroy R."/>
            <person name="Ravi A."/>
            <person name="Getino M."/>
            <person name="Pursley I."/>
            <person name="Horton D.L."/>
            <person name="Alikhan N.F."/>
            <person name="Baker D."/>
            <person name="Gharbi K."/>
            <person name="Hall N."/>
            <person name="Watson M."/>
            <person name="Adriaenssens E.M."/>
            <person name="Foster-Nyarko E."/>
            <person name="Jarju S."/>
            <person name="Secka A."/>
            <person name="Antonio M."/>
            <person name="Oren A."/>
            <person name="Chaudhuri R.R."/>
            <person name="La Ragione R."/>
            <person name="Hildebrand F."/>
            <person name="Pallen M.J."/>
        </authorList>
    </citation>
    <scope>NUCLEOTIDE SEQUENCE</scope>
    <source>
        <strain evidence="2">1068</strain>
    </source>
</reference>
<dbReference type="AlphaFoldDB" id="A0A9D2JSK8"/>
<keyword evidence="1" id="KW-1133">Transmembrane helix</keyword>
<sequence length="104" mass="11875">MNEQRFLLIFLVAALTTTLGLYLLKAKKQMQYKGDERWQLIQLKANNSANITNGILILLLAVLPFFIDPQTTLSFQRVITLGLLYIGTRNLIELAATVYFDKQL</sequence>
<evidence type="ECO:0000256" key="1">
    <source>
        <dbReference type="SAM" id="Phobius"/>
    </source>
</evidence>
<dbReference type="EMBL" id="DXBG01000180">
    <property type="protein sequence ID" value="HIZ65811.1"/>
    <property type="molecule type" value="Genomic_DNA"/>
</dbReference>
<keyword evidence="1" id="KW-0812">Transmembrane</keyword>
<evidence type="ECO:0000313" key="2">
    <source>
        <dbReference type="EMBL" id="HIZ65811.1"/>
    </source>
</evidence>
<gene>
    <name evidence="2" type="ORF">H9809_07940</name>
</gene>
<feature type="transmembrane region" description="Helical" evidence="1">
    <location>
        <begin position="6"/>
        <end position="24"/>
    </location>
</feature>
<organism evidence="2 3">
    <name type="scientific">Candidatus Blautia pullicola</name>
    <dbReference type="NCBI Taxonomy" id="2838498"/>
    <lineage>
        <taxon>Bacteria</taxon>
        <taxon>Bacillati</taxon>
        <taxon>Bacillota</taxon>
        <taxon>Clostridia</taxon>
        <taxon>Lachnospirales</taxon>
        <taxon>Lachnospiraceae</taxon>
        <taxon>Blautia</taxon>
    </lineage>
</organism>
<reference evidence="2" key="2">
    <citation type="submission" date="2021-04" db="EMBL/GenBank/DDBJ databases">
        <authorList>
            <person name="Gilroy R."/>
        </authorList>
    </citation>
    <scope>NUCLEOTIDE SEQUENCE</scope>
    <source>
        <strain evidence="2">1068</strain>
    </source>
</reference>
<accession>A0A9D2JSK8</accession>
<keyword evidence="1" id="KW-0472">Membrane</keyword>
<proteinExistence type="predicted"/>
<feature type="transmembrane region" description="Helical" evidence="1">
    <location>
        <begin position="79"/>
        <end position="100"/>
    </location>
</feature>
<comment type="caution">
    <text evidence="2">The sequence shown here is derived from an EMBL/GenBank/DDBJ whole genome shotgun (WGS) entry which is preliminary data.</text>
</comment>
<evidence type="ECO:0000313" key="3">
    <source>
        <dbReference type="Proteomes" id="UP000824056"/>
    </source>
</evidence>
<name>A0A9D2JSK8_9FIRM</name>
<protein>
    <submittedName>
        <fullName evidence="2">Uncharacterized protein</fullName>
    </submittedName>
</protein>
<feature type="transmembrane region" description="Helical" evidence="1">
    <location>
        <begin position="45"/>
        <end position="67"/>
    </location>
</feature>